<dbReference type="RefSeq" id="WP_378066206.1">
    <property type="nucleotide sequence ID" value="NZ_JBHSBL010000007.1"/>
</dbReference>
<name>A0ABV8ILU6_9ACTN</name>
<dbReference type="Proteomes" id="UP001595867">
    <property type="component" value="Unassembled WGS sequence"/>
</dbReference>
<proteinExistence type="predicted"/>
<keyword evidence="3" id="KW-1185">Reference proteome</keyword>
<gene>
    <name evidence="2" type="ORF">ACFO0C_09535</name>
</gene>
<accession>A0ABV8ILU6</accession>
<feature type="signal peptide" evidence="1">
    <location>
        <begin position="1"/>
        <end position="25"/>
    </location>
</feature>
<evidence type="ECO:0000313" key="3">
    <source>
        <dbReference type="Proteomes" id="UP001595867"/>
    </source>
</evidence>
<keyword evidence="1" id="KW-0732">Signal</keyword>
<comment type="caution">
    <text evidence="2">The sequence shown here is derived from an EMBL/GenBank/DDBJ whole genome shotgun (WGS) entry which is preliminary data.</text>
</comment>
<reference evidence="3" key="1">
    <citation type="journal article" date="2019" name="Int. J. Syst. Evol. Microbiol.">
        <title>The Global Catalogue of Microorganisms (GCM) 10K type strain sequencing project: providing services to taxonomists for standard genome sequencing and annotation.</title>
        <authorList>
            <consortium name="The Broad Institute Genomics Platform"/>
            <consortium name="The Broad Institute Genome Sequencing Center for Infectious Disease"/>
            <person name="Wu L."/>
            <person name="Ma J."/>
        </authorList>
    </citation>
    <scope>NUCLEOTIDE SEQUENCE [LARGE SCALE GENOMIC DNA]</scope>
    <source>
        <strain evidence="3">TBRC 5832</strain>
    </source>
</reference>
<evidence type="ECO:0000313" key="2">
    <source>
        <dbReference type="EMBL" id="MFC4065174.1"/>
    </source>
</evidence>
<evidence type="ECO:0000256" key="1">
    <source>
        <dbReference type="SAM" id="SignalP"/>
    </source>
</evidence>
<dbReference type="EMBL" id="JBHSBL010000007">
    <property type="protein sequence ID" value="MFC4065174.1"/>
    <property type="molecule type" value="Genomic_DNA"/>
</dbReference>
<sequence length="168" mass="17822">MASVSYKRAVAVAAMQAALSSAWIAARELSPARRRLARLGTVAAVAAAGYVTAPKKPDPEPDELVVAAHPFPVSDPQPIAGDEPEFTFDKRKAAVGIALLGLSAAAIVGRRKLENRWLARLTRNGHPHPTRALAVRMAAVEFAGQFALQVAEAHRTAATTRDRTVTPS</sequence>
<protein>
    <submittedName>
        <fullName evidence="2">Uncharacterized protein</fullName>
    </submittedName>
</protein>
<feature type="chain" id="PRO_5047460384" evidence="1">
    <location>
        <begin position="26"/>
        <end position="168"/>
    </location>
</feature>
<organism evidence="2 3">
    <name type="scientific">Actinoplanes subglobosus</name>
    <dbReference type="NCBI Taxonomy" id="1547892"/>
    <lineage>
        <taxon>Bacteria</taxon>
        <taxon>Bacillati</taxon>
        <taxon>Actinomycetota</taxon>
        <taxon>Actinomycetes</taxon>
        <taxon>Micromonosporales</taxon>
        <taxon>Micromonosporaceae</taxon>
        <taxon>Actinoplanes</taxon>
    </lineage>
</organism>